<gene>
    <name evidence="2" type="ORF">WMO14_02375</name>
</gene>
<evidence type="ECO:0000313" key="3">
    <source>
        <dbReference type="Proteomes" id="UP001442364"/>
    </source>
</evidence>
<proteinExistence type="predicted"/>
<name>A0ABV1BSJ9_9FIRM</name>
<keyword evidence="1" id="KW-1133">Transmembrane helix</keyword>
<accession>A0ABV1BSJ9</accession>
<keyword evidence="1" id="KW-0472">Membrane</keyword>
<protein>
    <submittedName>
        <fullName evidence="2">Uncharacterized protein</fullName>
    </submittedName>
</protein>
<evidence type="ECO:0000256" key="1">
    <source>
        <dbReference type="SAM" id="Phobius"/>
    </source>
</evidence>
<feature type="transmembrane region" description="Helical" evidence="1">
    <location>
        <begin position="364"/>
        <end position="386"/>
    </location>
</feature>
<reference evidence="2 3" key="1">
    <citation type="submission" date="2024-03" db="EMBL/GenBank/DDBJ databases">
        <title>Human intestinal bacterial collection.</title>
        <authorList>
            <person name="Pauvert C."/>
            <person name="Hitch T.C.A."/>
            <person name="Clavel T."/>
        </authorList>
    </citation>
    <scope>NUCLEOTIDE SEQUENCE [LARGE SCALE GENOMIC DNA]</scope>
    <source>
        <strain evidence="2 3">CLA-AA-H255</strain>
    </source>
</reference>
<feature type="transmembrane region" description="Helical" evidence="1">
    <location>
        <begin position="7"/>
        <end position="29"/>
    </location>
</feature>
<dbReference type="RefSeq" id="WP_349153201.1">
    <property type="nucleotide sequence ID" value="NZ_JBBMER010000001.1"/>
</dbReference>
<keyword evidence="3" id="KW-1185">Reference proteome</keyword>
<feature type="transmembrane region" description="Helical" evidence="1">
    <location>
        <begin position="238"/>
        <end position="257"/>
    </location>
</feature>
<dbReference type="EMBL" id="JBBMER010000001">
    <property type="protein sequence ID" value="MEQ2378733.1"/>
    <property type="molecule type" value="Genomic_DNA"/>
</dbReference>
<feature type="transmembrane region" description="Helical" evidence="1">
    <location>
        <begin position="264"/>
        <end position="284"/>
    </location>
</feature>
<feature type="transmembrane region" description="Helical" evidence="1">
    <location>
        <begin position="98"/>
        <end position="116"/>
    </location>
</feature>
<feature type="transmembrane region" description="Helical" evidence="1">
    <location>
        <begin position="337"/>
        <end position="358"/>
    </location>
</feature>
<feature type="transmembrane region" description="Helical" evidence="1">
    <location>
        <begin position="58"/>
        <end position="86"/>
    </location>
</feature>
<organism evidence="2 3">
    <name type="scientific">[Lactobacillus] rogosae</name>
    <dbReference type="NCBI Taxonomy" id="706562"/>
    <lineage>
        <taxon>Bacteria</taxon>
        <taxon>Bacillati</taxon>
        <taxon>Bacillota</taxon>
        <taxon>Clostridia</taxon>
        <taxon>Lachnospirales</taxon>
        <taxon>Lachnospiraceae</taxon>
        <taxon>Lachnospira</taxon>
    </lineage>
</organism>
<feature type="transmembrane region" description="Helical" evidence="1">
    <location>
        <begin position="187"/>
        <end position="208"/>
    </location>
</feature>
<sequence length="390" mass="43479">MKKSEITFIRLMSLALIMVINAAVLLFFVGEHTFQNILNRMNSNVYDGDTLDTSIYNYYFYAGFGSIYKIIFPITILLLVTAAVCVYKKVSMASRLSIAANISAFITGALLLFARITESSKGVHILINSFYMNKSDIGNIQTVQLMSRIPIAYILVMVLSVLGLLMVKSSTITKLKIYNDKMAYNNAVIYIFPALSGFLILEVIRNLVISRVVMLSSDEYIQTVAGYIQDYYIGSKFYFNWSWLIIFTIVTCVAIVLNNNNKLMIIEIAVFSIIVIIPSVIYAFNPPSLFGYLTTDNTLCDLTEAAFVWYLVRMSVSLITGIIFIVLVVNERINIKCMYIIAGTLLVLSLVMLIVAGLNRASLSVMYMLCAVADVIGVIVLAVTGLRTLS</sequence>
<feature type="transmembrane region" description="Helical" evidence="1">
    <location>
        <begin position="307"/>
        <end position="330"/>
    </location>
</feature>
<keyword evidence="1" id="KW-0812">Transmembrane</keyword>
<feature type="transmembrane region" description="Helical" evidence="1">
    <location>
        <begin position="149"/>
        <end position="167"/>
    </location>
</feature>
<evidence type="ECO:0000313" key="2">
    <source>
        <dbReference type="EMBL" id="MEQ2378733.1"/>
    </source>
</evidence>
<dbReference type="Proteomes" id="UP001442364">
    <property type="component" value="Unassembled WGS sequence"/>
</dbReference>
<comment type="caution">
    <text evidence="2">The sequence shown here is derived from an EMBL/GenBank/DDBJ whole genome shotgun (WGS) entry which is preliminary data.</text>
</comment>